<dbReference type="KEGG" id="clec:112126280"/>
<evidence type="ECO:0000313" key="9">
    <source>
        <dbReference type="EnsemblMetazoa" id="XP_024080811.1"/>
    </source>
</evidence>
<keyword evidence="4" id="KW-0540">Nuclease</keyword>
<evidence type="ECO:0000313" key="10">
    <source>
        <dbReference type="Proteomes" id="UP000494040"/>
    </source>
</evidence>
<dbReference type="GO" id="GO:0016787">
    <property type="term" value="F:hydrolase activity"/>
    <property type="evidence" value="ECO:0007669"/>
    <property type="project" value="UniProtKB-KW"/>
</dbReference>
<keyword evidence="6" id="KW-0378">Hydrolase</keyword>
<evidence type="ECO:0000256" key="1">
    <source>
        <dbReference type="ARBA" id="ARBA00001968"/>
    </source>
</evidence>
<evidence type="ECO:0000256" key="5">
    <source>
        <dbReference type="ARBA" id="ARBA00022723"/>
    </source>
</evidence>
<dbReference type="AlphaFoldDB" id="A0A8I6TIF2"/>
<dbReference type="Proteomes" id="UP000494040">
    <property type="component" value="Unassembled WGS sequence"/>
</dbReference>
<dbReference type="Pfam" id="PF13359">
    <property type="entry name" value="DDE_Tnp_4"/>
    <property type="match status" value="1"/>
</dbReference>
<feature type="domain" description="DDE Tnp4" evidence="8">
    <location>
        <begin position="140"/>
        <end position="289"/>
    </location>
</feature>
<evidence type="ECO:0000256" key="4">
    <source>
        <dbReference type="ARBA" id="ARBA00022722"/>
    </source>
</evidence>
<dbReference type="PANTHER" id="PTHR22930:SF85">
    <property type="entry name" value="GH03217P-RELATED"/>
    <property type="match status" value="1"/>
</dbReference>
<name>A0A8I6TIF2_CIMLE</name>
<protein>
    <recommendedName>
        <fullName evidence="8">DDE Tnp4 domain-containing protein</fullName>
    </recommendedName>
</protein>
<keyword evidence="10" id="KW-1185">Reference proteome</keyword>
<dbReference type="RefSeq" id="XP_024080811.1">
    <property type="nucleotide sequence ID" value="XM_024225043.1"/>
</dbReference>
<comment type="similarity">
    <text evidence="3">Belongs to the HARBI1 family.</text>
</comment>
<evidence type="ECO:0000259" key="8">
    <source>
        <dbReference type="Pfam" id="PF13359"/>
    </source>
</evidence>
<evidence type="ECO:0000256" key="7">
    <source>
        <dbReference type="ARBA" id="ARBA00023242"/>
    </source>
</evidence>
<evidence type="ECO:0000256" key="3">
    <source>
        <dbReference type="ARBA" id="ARBA00006958"/>
    </source>
</evidence>
<proteinExistence type="inferred from homology"/>
<dbReference type="EnsemblMetazoa" id="XM_024225043.1">
    <property type="protein sequence ID" value="XP_024080811.1"/>
    <property type="gene ID" value="LOC112126280"/>
</dbReference>
<evidence type="ECO:0000256" key="2">
    <source>
        <dbReference type="ARBA" id="ARBA00004123"/>
    </source>
</evidence>
<sequence>MKIMLVLIITKIAYERTILTCSEDEFLKHFRVSRRIAQNLARRYESSGFYKSGSGQFGNISPLRQVLVFLWFAGHQTSSFRAIADKFCISISSLHRIVRKVTLFLSSLSPEIIKWPSEDEKLAIRENFERNGFPDVIGVIDGIHISIDKPTIDPDTYINKKGFFSIQMQAVCDHKMRFTDVFIGCPGSAPDSGVLQNSSLFQTLAEKCGTYFILGDSCYPLLSNLLTPYKDRQLSKSQINYNTKLSQNRSTVDHAFAILKEKFRQLNHVKLRNMTYIEHFIRACCVLHNISIDDVFEVNYELEFTEETSNEEGSTSDTADGIAARDQMAATLLM</sequence>
<dbReference type="InterPro" id="IPR045249">
    <property type="entry name" value="HARBI1-like"/>
</dbReference>
<dbReference type="GO" id="GO:0046872">
    <property type="term" value="F:metal ion binding"/>
    <property type="evidence" value="ECO:0007669"/>
    <property type="project" value="UniProtKB-KW"/>
</dbReference>
<keyword evidence="7" id="KW-0539">Nucleus</keyword>
<dbReference type="PANTHER" id="PTHR22930">
    <property type="match status" value="1"/>
</dbReference>
<dbReference type="GO" id="GO:0004518">
    <property type="term" value="F:nuclease activity"/>
    <property type="evidence" value="ECO:0007669"/>
    <property type="project" value="UniProtKB-KW"/>
</dbReference>
<organism evidence="9 10">
    <name type="scientific">Cimex lectularius</name>
    <name type="common">Bed bug</name>
    <name type="synonym">Acanthia lectularia</name>
    <dbReference type="NCBI Taxonomy" id="79782"/>
    <lineage>
        <taxon>Eukaryota</taxon>
        <taxon>Metazoa</taxon>
        <taxon>Ecdysozoa</taxon>
        <taxon>Arthropoda</taxon>
        <taxon>Hexapoda</taxon>
        <taxon>Insecta</taxon>
        <taxon>Pterygota</taxon>
        <taxon>Neoptera</taxon>
        <taxon>Paraneoptera</taxon>
        <taxon>Hemiptera</taxon>
        <taxon>Heteroptera</taxon>
        <taxon>Panheteroptera</taxon>
        <taxon>Cimicomorpha</taxon>
        <taxon>Cimicidae</taxon>
        <taxon>Cimex</taxon>
    </lineage>
</organism>
<reference evidence="9" key="1">
    <citation type="submission" date="2022-01" db="UniProtKB">
        <authorList>
            <consortium name="EnsemblMetazoa"/>
        </authorList>
    </citation>
    <scope>IDENTIFICATION</scope>
</reference>
<dbReference type="GeneID" id="112126280"/>
<comment type="cofactor">
    <cofactor evidence="1">
        <name>a divalent metal cation</name>
        <dbReference type="ChEBI" id="CHEBI:60240"/>
    </cofactor>
</comment>
<accession>A0A8I6TIF2</accession>
<dbReference type="OMA" id="ERQINFN"/>
<evidence type="ECO:0000256" key="6">
    <source>
        <dbReference type="ARBA" id="ARBA00022801"/>
    </source>
</evidence>
<dbReference type="InterPro" id="IPR027806">
    <property type="entry name" value="HARBI1_dom"/>
</dbReference>
<dbReference type="OrthoDB" id="6609348at2759"/>
<comment type="subcellular location">
    <subcellularLocation>
        <location evidence="2">Nucleus</location>
    </subcellularLocation>
</comment>
<dbReference type="GO" id="GO:0005634">
    <property type="term" value="C:nucleus"/>
    <property type="evidence" value="ECO:0007669"/>
    <property type="project" value="UniProtKB-SubCell"/>
</dbReference>
<keyword evidence="5" id="KW-0479">Metal-binding</keyword>